<gene>
    <name evidence="1" type="ORF">NDU88_009628</name>
</gene>
<sequence length="106" mass="11115">MVPHRGQRRAWDSNRLVVGGARLLRRALWCSGGPGPQTVWPGLLACPRLTCLPGGLALVPSDLVAGGGEKALKQPTAGQLVLLRGTGLVAQASWPSLSRRFGAVLN</sequence>
<proteinExistence type="predicted"/>
<dbReference type="Proteomes" id="UP001066276">
    <property type="component" value="Chromosome 6"/>
</dbReference>
<dbReference type="EMBL" id="JANPWB010000010">
    <property type="protein sequence ID" value="KAJ1143318.1"/>
    <property type="molecule type" value="Genomic_DNA"/>
</dbReference>
<keyword evidence="2" id="KW-1185">Reference proteome</keyword>
<organism evidence="1 2">
    <name type="scientific">Pleurodeles waltl</name>
    <name type="common">Iberian ribbed newt</name>
    <dbReference type="NCBI Taxonomy" id="8319"/>
    <lineage>
        <taxon>Eukaryota</taxon>
        <taxon>Metazoa</taxon>
        <taxon>Chordata</taxon>
        <taxon>Craniata</taxon>
        <taxon>Vertebrata</taxon>
        <taxon>Euteleostomi</taxon>
        <taxon>Amphibia</taxon>
        <taxon>Batrachia</taxon>
        <taxon>Caudata</taxon>
        <taxon>Salamandroidea</taxon>
        <taxon>Salamandridae</taxon>
        <taxon>Pleurodelinae</taxon>
        <taxon>Pleurodeles</taxon>
    </lineage>
</organism>
<reference evidence="1" key="1">
    <citation type="journal article" date="2022" name="bioRxiv">
        <title>Sequencing and chromosome-scale assembly of the giantPleurodeles waltlgenome.</title>
        <authorList>
            <person name="Brown T."/>
            <person name="Elewa A."/>
            <person name="Iarovenko S."/>
            <person name="Subramanian E."/>
            <person name="Araus A.J."/>
            <person name="Petzold A."/>
            <person name="Susuki M."/>
            <person name="Suzuki K.-i.T."/>
            <person name="Hayashi T."/>
            <person name="Toyoda A."/>
            <person name="Oliveira C."/>
            <person name="Osipova E."/>
            <person name="Leigh N.D."/>
            <person name="Simon A."/>
            <person name="Yun M.H."/>
        </authorList>
    </citation>
    <scope>NUCLEOTIDE SEQUENCE</scope>
    <source>
        <strain evidence="1">20211129_DDA</strain>
        <tissue evidence="1">Liver</tissue>
    </source>
</reference>
<accession>A0AAV7QTC3</accession>
<comment type="caution">
    <text evidence="1">The sequence shown here is derived from an EMBL/GenBank/DDBJ whole genome shotgun (WGS) entry which is preliminary data.</text>
</comment>
<evidence type="ECO:0000313" key="1">
    <source>
        <dbReference type="EMBL" id="KAJ1143318.1"/>
    </source>
</evidence>
<evidence type="ECO:0000313" key="2">
    <source>
        <dbReference type="Proteomes" id="UP001066276"/>
    </source>
</evidence>
<name>A0AAV7QTC3_PLEWA</name>
<protein>
    <submittedName>
        <fullName evidence="1">Uncharacterized protein</fullName>
    </submittedName>
</protein>
<dbReference type="AlphaFoldDB" id="A0AAV7QTC3"/>